<gene>
    <name evidence="6" type="ORF">QE399_001348</name>
</gene>
<feature type="transmembrane region" description="Helical" evidence="4">
    <location>
        <begin position="66"/>
        <end position="87"/>
    </location>
</feature>
<organism evidence="6 7">
    <name type="scientific">Paracidovorax wautersii</name>
    <dbReference type="NCBI Taxonomy" id="1177982"/>
    <lineage>
        <taxon>Bacteria</taxon>
        <taxon>Pseudomonadati</taxon>
        <taxon>Pseudomonadota</taxon>
        <taxon>Betaproteobacteria</taxon>
        <taxon>Burkholderiales</taxon>
        <taxon>Comamonadaceae</taxon>
        <taxon>Paracidovorax</taxon>
    </lineage>
</organism>
<dbReference type="InterPro" id="IPR000160">
    <property type="entry name" value="GGDEF_dom"/>
</dbReference>
<comment type="caution">
    <text evidence="6">The sequence shown here is derived from an EMBL/GenBank/DDBJ whole genome shotgun (WGS) entry which is preliminary data.</text>
</comment>
<feature type="transmembrane region" description="Helical" evidence="4">
    <location>
        <begin position="189"/>
        <end position="209"/>
    </location>
</feature>
<dbReference type="InterPro" id="IPR029787">
    <property type="entry name" value="Nucleotide_cyclase"/>
</dbReference>
<dbReference type="CDD" id="cd01949">
    <property type="entry name" value="GGDEF"/>
    <property type="match status" value="1"/>
</dbReference>
<name>A0ABU1I8V8_9BURK</name>
<feature type="transmembrane region" description="Helical" evidence="4">
    <location>
        <begin position="118"/>
        <end position="137"/>
    </location>
</feature>
<feature type="transmembrane region" description="Helical" evidence="4">
    <location>
        <begin position="94"/>
        <end position="112"/>
    </location>
</feature>
<dbReference type="PANTHER" id="PTHR45138:SF9">
    <property type="entry name" value="DIGUANYLATE CYCLASE DGCM-RELATED"/>
    <property type="match status" value="1"/>
</dbReference>
<dbReference type="EC" id="2.7.7.65" evidence="1"/>
<feature type="transmembrane region" description="Helical" evidence="4">
    <location>
        <begin position="37"/>
        <end position="54"/>
    </location>
</feature>
<dbReference type="NCBIfam" id="TIGR00254">
    <property type="entry name" value="GGDEF"/>
    <property type="match status" value="1"/>
</dbReference>
<feature type="domain" description="GGDEF" evidence="5">
    <location>
        <begin position="251"/>
        <end position="385"/>
    </location>
</feature>
<evidence type="ECO:0000256" key="3">
    <source>
        <dbReference type="SAM" id="MobiDB-lite"/>
    </source>
</evidence>
<dbReference type="InterPro" id="IPR050469">
    <property type="entry name" value="Diguanylate_Cyclase"/>
</dbReference>
<keyword evidence="4" id="KW-1133">Transmembrane helix</keyword>
<dbReference type="Proteomes" id="UP001267710">
    <property type="component" value="Unassembled WGS sequence"/>
</dbReference>
<dbReference type="RefSeq" id="WP_309827382.1">
    <property type="nucleotide sequence ID" value="NZ_JAVIZX010000001.1"/>
</dbReference>
<evidence type="ECO:0000313" key="7">
    <source>
        <dbReference type="Proteomes" id="UP001267710"/>
    </source>
</evidence>
<protein>
    <recommendedName>
        <fullName evidence="1">diguanylate cyclase</fullName>
        <ecNumber evidence="1">2.7.7.65</ecNumber>
    </recommendedName>
</protein>
<sequence>MPSLLHLPTLLLTTVVASVVMALGLLVVGSDRRREGVGLWAAGLLMQALAYVLLAGRGRLPDMVSIVVANALLSGVFACVLGAAFQFRGKPLPWARMLVPVAATIVLFIVYIDNYVARLVIAGVVFPVQLALPFWELCHRGRHTVGRGAWLVGVGLLLQLVVLVVRAVMAATGTMPLESLLQDSIAQHVTFLATFITVQASSFGFVLMAKDRADEANRRMAALDPLTGVPNRRSTIAALDRDMARALRTRESLALMMVDIDHFKRINDELGHLAGDQVLCHVVQVLGQRLRSQDMIGRYGGEEFLVLLPDTSLAGALELARQLCSAVEQSPLQVQGRAVAVTLSIGVCGGRPEPGDSWDMLIAAADRAMYRAKAAGRNRVESAGSLHAPGMAQPAGLHDNPETHPTTAPPGP</sequence>
<dbReference type="SUPFAM" id="SSF55073">
    <property type="entry name" value="Nucleotide cyclase"/>
    <property type="match status" value="1"/>
</dbReference>
<evidence type="ECO:0000313" key="6">
    <source>
        <dbReference type="EMBL" id="MDR6213659.1"/>
    </source>
</evidence>
<keyword evidence="7" id="KW-1185">Reference proteome</keyword>
<evidence type="ECO:0000259" key="5">
    <source>
        <dbReference type="PROSITE" id="PS50887"/>
    </source>
</evidence>
<feature type="region of interest" description="Disordered" evidence="3">
    <location>
        <begin position="381"/>
        <end position="412"/>
    </location>
</feature>
<evidence type="ECO:0000256" key="2">
    <source>
        <dbReference type="ARBA" id="ARBA00034247"/>
    </source>
</evidence>
<dbReference type="PROSITE" id="PS50887">
    <property type="entry name" value="GGDEF"/>
    <property type="match status" value="1"/>
</dbReference>
<comment type="catalytic activity">
    <reaction evidence="2">
        <text>2 GTP = 3',3'-c-di-GMP + 2 diphosphate</text>
        <dbReference type="Rhea" id="RHEA:24898"/>
        <dbReference type="ChEBI" id="CHEBI:33019"/>
        <dbReference type="ChEBI" id="CHEBI:37565"/>
        <dbReference type="ChEBI" id="CHEBI:58805"/>
        <dbReference type="EC" id="2.7.7.65"/>
    </reaction>
</comment>
<proteinExistence type="predicted"/>
<dbReference type="EMBL" id="JAVIZX010000001">
    <property type="protein sequence ID" value="MDR6213659.1"/>
    <property type="molecule type" value="Genomic_DNA"/>
</dbReference>
<feature type="transmembrane region" description="Helical" evidence="4">
    <location>
        <begin position="149"/>
        <end position="169"/>
    </location>
</feature>
<evidence type="ECO:0000256" key="1">
    <source>
        <dbReference type="ARBA" id="ARBA00012528"/>
    </source>
</evidence>
<reference evidence="6 7" key="1">
    <citation type="submission" date="2023-08" db="EMBL/GenBank/DDBJ databases">
        <title>Functional and genomic diversity of the sorghum phyllosphere microbiome.</title>
        <authorList>
            <person name="Shade A."/>
        </authorList>
    </citation>
    <scope>NUCLEOTIDE SEQUENCE [LARGE SCALE GENOMIC DNA]</scope>
    <source>
        <strain evidence="6 7">SORGH_AS_0335</strain>
    </source>
</reference>
<dbReference type="InterPro" id="IPR043128">
    <property type="entry name" value="Rev_trsase/Diguanyl_cyclase"/>
</dbReference>
<dbReference type="Gene3D" id="3.30.70.270">
    <property type="match status" value="1"/>
</dbReference>
<accession>A0ABU1I8V8</accession>
<keyword evidence="4" id="KW-0812">Transmembrane</keyword>
<dbReference type="PANTHER" id="PTHR45138">
    <property type="entry name" value="REGULATORY COMPONENTS OF SENSORY TRANSDUCTION SYSTEM"/>
    <property type="match status" value="1"/>
</dbReference>
<dbReference type="SMART" id="SM00267">
    <property type="entry name" value="GGDEF"/>
    <property type="match status" value="1"/>
</dbReference>
<feature type="transmembrane region" description="Helical" evidence="4">
    <location>
        <begin position="6"/>
        <end position="28"/>
    </location>
</feature>
<evidence type="ECO:0000256" key="4">
    <source>
        <dbReference type="SAM" id="Phobius"/>
    </source>
</evidence>
<dbReference type="Pfam" id="PF00990">
    <property type="entry name" value="GGDEF"/>
    <property type="match status" value="1"/>
</dbReference>
<keyword evidence="4" id="KW-0472">Membrane</keyword>